<dbReference type="EMBL" id="CP036278">
    <property type="protein sequence ID" value="QDU56811.1"/>
    <property type="molecule type" value="Genomic_DNA"/>
</dbReference>
<dbReference type="GO" id="GO:0005886">
    <property type="term" value="C:plasma membrane"/>
    <property type="evidence" value="ECO:0007669"/>
    <property type="project" value="TreeGrafter"/>
</dbReference>
<proteinExistence type="predicted"/>
<evidence type="ECO:0000313" key="3">
    <source>
        <dbReference type="Proteomes" id="UP000315750"/>
    </source>
</evidence>
<feature type="transmembrane region" description="Helical" evidence="1">
    <location>
        <begin position="264"/>
        <end position="281"/>
    </location>
</feature>
<keyword evidence="1" id="KW-0812">Transmembrane</keyword>
<dbReference type="Proteomes" id="UP000315750">
    <property type="component" value="Chromosome"/>
</dbReference>
<dbReference type="PANTHER" id="PTHR33452:SF1">
    <property type="entry name" value="INNER MEMBRANE PROTEIN YPHA-RELATED"/>
    <property type="match status" value="1"/>
</dbReference>
<evidence type="ECO:0000256" key="1">
    <source>
        <dbReference type="SAM" id="Phobius"/>
    </source>
</evidence>
<dbReference type="KEGG" id="amuc:Pan181_30230"/>
<dbReference type="PANTHER" id="PTHR33452">
    <property type="entry name" value="OXIDOREDUCTASE CATD-RELATED"/>
    <property type="match status" value="1"/>
</dbReference>
<reference evidence="2 3" key="1">
    <citation type="submission" date="2019-02" db="EMBL/GenBank/DDBJ databases">
        <title>Deep-cultivation of Planctomycetes and their phenomic and genomic characterization uncovers novel biology.</title>
        <authorList>
            <person name="Wiegand S."/>
            <person name="Jogler M."/>
            <person name="Boedeker C."/>
            <person name="Pinto D."/>
            <person name="Vollmers J."/>
            <person name="Rivas-Marin E."/>
            <person name="Kohn T."/>
            <person name="Peeters S.H."/>
            <person name="Heuer A."/>
            <person name="Rast P."/>
            <person name="Oberbeckmann S."/>
            <person name="Bunk B."/>
            <person name="Jeske O."/>
            <person name="Meyerdierks A."/>
            <person name="Storesund J.E."/>
            <person name="Kallscheuer N."/>
            <person name="Luecker S."/>
            <person name="Lage O.M."/>
            <person name="Pohl T."/>
            <person name="Merkel B.J."/>
            <person name="Hornburger P."/>
            <person name="Mueller R.-W."/>
            <person name="Bruemmer F."/>
            <person name="Labrenz M."/>
            <person name="Spormann A.M."/>
            <person name="Op den Camp H."/>
            <person name="Overmann J."/>
            <person name="Amann R."/>
            <person name="Jetten M.S.M."/>
            <person name="Mascher T."/>
            <person name="Medema M.H."/>
            <person name="Devos D.P."/>
            <person name="Kaster A.-K."/>
            <person name="Ovreas L."/>
            <person name="Rohde M."/>
            <person name="Galperin M.Y."/>
            <person name="Jogler C."/>
        </authorList>
    </citation>
    <scope>NUCLEOTIDE SEQUENCE [LARGE SCALE GENOMIC DNA]</scope>
    <source>
        <strain evidence="2 3">Pan181</strain>
    </source>
</reference>
<protein>
    <submittedName>
        <fullName evidence="2">DoxX</fullName>
    </submittedName>
</protein>
<gene>
    <name evidence="2" type="ORF">Pan181_30230</name>
</gene>
<organism evidence="2 3">
    <name type="scientific">Aeoliella mucimassa</name>
    <dbReference type="NCBI Taxonomy" id="2527972"/>
    <lineage>
        <taxon>Bacteria</taxon>
        <taxon>Pseudomonadati</taxon>
        <taxon>Planctomycetota</taxon>
        <taxon>Planctomycetia</taxon>
        <taxon>Pirellulales</taxon>
        <taxon>Lacipirellulaceae</taxon>
        <taxon>Aeoliella</taxon>
    </lineage>
</organism>
<keyword evidence="1" id="KW-0472">Membrane</keyword>
<dbReference type="InterPro" id="IPR051907">
    <property type="entry name" value="DoxX-like_oxidoreductase"/>
</dbReference>
<sequence>MAKNDYRVGAFAVLAIVLLRLAIGIQFLGAGIEKFDPSFSSEGFLRGSNGPMAEFYQSMAPLPHDWDTLAEEPWPESFNFDHERRYFGATKDDPAMIVREVKTKTDDLGFIPEPTEAYGPWIAQVAKDWKATAEQFKKIPGITDEQKAEIDSTYEAHYRALAYFAEMNRGAFEEWHHELDRLEDLKEERKNDDAPYMAERISDKKSETTGKWRPLLGGVGIEEDLYKSDLKSLLTDEQLDKTSVKQRSEAILNPPAEVKSIDRVVTWFTLGVGVLLITGLFTRLTSVAAAGFLLSVMSTQPVWVEGVPSLAVALFPYQGIEFFALLVLAGLGAGRWAGLDGVLFGRKEDKEG</sequence>
<feature type="transmembrane region" description="Helical" evidence="1">
    <location>
        <begin position="315"/>
        <end position="337"/>
    </location>
</feature>
<name>A0A518AQ13_9BACT</name>
<accession>A0A518AQ13</accession>
<evidence type="ECO:0000313" key="2">
    <source>
        <dbReference type="EMBL" id="QDU56811.1"/>
    </source>
</evidence>
<keyword evidence="3" id="KW-1185">Reference proteome</keyword>
<dbReference type="AlphaFoldDB" id="A0A518AQ13"/>
<keyword evidence="1" id="KW-1133">Transmembrane helix</keyword>